<evidence type="ECO:0000313" key="1">
    <source>
        <dbReference type="EMBL" id="KTD08604.1"/>
    </source>
</evidence>
<comment type="caution">
    <text evidence="1">The sequence shown here is derived from an EMBL/GenBank/DDBJ whole genome shotgun (WGS) entry which is preliminary data.</text>
</comment>
<proteinExistence type="predicted"/>
<accession>A0A0W0ULH4</accession>
<dbReference type="Proteomes" id="UP000054715">
    <property type="component" value="Unassembled WGS sequence"/>
</dbReference>
<organism evidence="1 2">
    <name type="scientific">Legionella jamestowniensis</name>
    <dbReference type="NCBI Taxonomy" id="455"/>
    <lineage>
        <taxon>Bacteria</taxon>
        <taxon>Pseudomonadati</taxon>
        <taxon>Pseudomonadota</taxon>
        <taxon>Gammaproteobacteria</taxon>
        <taxon>Legionellales</taxon>
        <taxon>Legionellaceae</taxon>
        <taxon>Legionella</taxon>
    </lineage>
</organism>
<name>A0A0W0ULH4_9GAMM</name>
<gene>
    <name evidence="1" type="ORF">Ljam_2799</name>
</gene>
<dbReference type="AlphaFoldDB" id="A0A0W0ULH4"/>
<sequence length="66" mass="7560">MILRLTMVKSKVRLFHKLAAERLISHAFGEKHVEVINEAAANHYNYSPHPQGAPQPRSNCCKFNRC</sequence>
<protein>
    <submittedName>
        <fullName evidence="1">Uncharacterized protein</fullName>
    </submittedName>
</protein>
<reference evidence="1 2" key="1">
    <citation type="submission" date="2015-11" db="EMBL/GenBank/DDBJ databases">
        <title>Genomic analysis of 38 Legionella species identifies large and diverse effector repertoires.</title>
        <authorList>
            <person name="Burstein D."/>
            <person name="Amaro F."/>
            <person name="Zusman T."/>
            <person name="Lifshitz Z."/>
            <person name="Cohen O."/>
            <person name="Gilbert J.A."/>
            <person name="Pupko T."/>
            <person name="Shuman H.A."/>
            <person name="Segal G."/>
        </authorList>
    </citation>
    <scope>NUCLEOTIDE SEQUENCE [LARGE SCALE GENOMIC DNA]</scope>
    <source>
        <strain evidence="1 2">JA-26-G1-E2</strain>
    </source>
</reference>
<dbReference type="EMBL" id="LNYG01000013">
    <property type="protein sequence ID" value="KTD08604.1"/>
    <property type="molecule type" value="Genomic_DNA"/>
</dbReference>
<evidence type="ECO:0000313" key="2">
    <source>
        <dbReference type="Proteomes" id="UP000054715"/>
    </source>
</evidence>